<dbReference type="AlphaFoldDB" id="A0ABD0LJ65"/>
<evidence type="ECO:0000313" key="1">
    <source>
        <dbReference type="EMBL" id="KAK7499372.1"/>
    </source>
</evidence>
<gene>
    <name evidence="1" type="ORF">BaRGS_00009347</name>
</gene>
<accession>A0ABD0LJ65</accession>
<evidence type="ECO:0000313" key="2">
    <source>
        <dbReference type="Proteomes" id="UP001519460"/>
    </source>
</evidence>
<dbReference type="EMBL" id="JACVVK020000044">
    <property type="protein sequence ID" value="KAK7499372.1"/>
    <property type="molecule type" value="Genomic_DNA"/>
</dbReference>
<comment type="caution">
    <text evidence="1">The sequence shown here is derived from an EMBL/GenBank/DDBJ whole genome shotgun (WGS) entry which is preliminary data.</text>
</comment>
<organism evidence="1 2">
    <name type="scientific">Batillaria attramentaria</name>
    <dbReference type="NCBI Taxonomy" id="370345"/>
    <lineage>
        <taxon>Eukaryota</taxon>
        <taxon>Metazoa</taxon>
        <taxon>Spiralia</taxon>
        <taxon>Lophotrochozoa</taxon>
        <taxon>Mollusca</taxon>
        <taxon>Gastropoda</taxon>
        <taxon>Caenogastropoda</taxon>
        <taxon>Sorbeoconcha</taxon>
        <taxon>Cerithioidea</taxon>
        <taxon>Batillariidae</taxon>
        <taxon>Batillaria</taxon>
    </lineage>
</organism>
<protein>
    <submittedName>
        <fullName evidence="1">Uncharacterized protein</fullName>
    </submittedName>
</protein>
<sequence>MISISSLQPGVDGLRALLGKDANKGSLSTVTARQSTLKGLLGRRQWTKSGGSLLLDQPGVTDGRLTRPATRC</sequence>
<name>A0ABD0LJ65_9CAEN</name>
<keyword evidence="2" id="KW-1185">Reference proteome</keyword>
<reference evidence="1 2" key="1">
    <citation type="journal article" date="2023" name="Sci. Data">
        <title>Genome assembly of the Korean intertidal mud-creeper Batillaria attramentaria.</title>
        <authorList>
            <person name="Patra A.K."/>
            <person name="Ho P.T."/>
            <person name="Jun S."/>
            <person name="Lee S.J."/>
            <person name="Kim Y."/>
            <person name="Won Y.J."/>
        </authorList>
    </citation>
    <scope>NUCLEOTIDE SEQUENCE [LARGE SCALE GENOMIC DNA]</scope>
    <source>
        <strain evidence="1">Wonlab-2016</strain>
    </source>
</reference>
<proteinExistence type="predicted"/>
<dbReference type="Proteomes" id="UP001519460">
    <property type="component" value="Unassembled WGS sequence"/>
</dbReference>